<dbReference type="InterPro" id="IPR002320">
    <property type="entry name" value="Thr-tRNA-ligase_IIa"/>
</dbReference>
<dbReference type="RefSeq" id="WP_025773051.1">
    <property type="nucleotide sequence ID" value="NZ_DF238840.1"/>
</dbReference>
<dbReference type="PROSITE" id="PS50862">
    <property type="entry name" value="AA_TRNA_LIGASE_II"/>
    <property type="match status" value="1"/>
</dbReference>
<accession>A0A0S6U9G1</accession>
<dbReference type="Gene3D" id="3.30.54.20">
    <property type="match status" value="1"/>
</dbReference>
<evidence type="ECO:0000256" key="4">
    <source>
        <dbReference type="ARBA" id="ARBA00022598"/>
    </source>
</evidence>
<evidence type="ECO:0000256" key="12">
    <source>
        <dbReference type="ARBA" id="ARBA00049515"/>
    </source>
</evidence>
<keyword evidence="6 13" id="KW-0547">Nucleotide-binding</keyword>
<dbReference type="FunFam" id="3.40.50.800:FF:000001">
    <property type="entry name" value="Threonine--tRNA ligase"/>
    <property type="match status" value="1"/>
</dbReference>
<dbReference type="Pfam" id="PF00587">
    <property type="entry name" value="tRNA-synt_2b"/>
    <property type="match status" value="1"/>
</dbReference>
<dbReference type="InterPro" id="IPR033728">
    <property type="entry name" value="ThrRS_core"/>
</dbReference>
<feature type="domain" description="Aminoacyl-transfer RNA synthetases class-II family profile" evidence="14">
    <location>
        <begin position="268"/>
        <end position="531"/>
    </location>
</feature>
<keyword evidence="11 13" id="KW-0030">Aminoacyl-tRNA synthetase</keyword>
<evidence type="ECO:0000259" key="14">
    <source>
        <dbReference type="PROSITE" id="PS50862"/>
    </source>
</evidence>
<dbReference type="CDD" id="cd01667">
    <property type="entry name" value="TGS_ThrRS"/>
    <property type="match status" value="1"/>
</dbReference>
<comment type="subunit">
    <text evidence="13">Homodimer.</text>
</comment>
<dbReference type="PANTHER" id="PTHR11451:SF44">
    <property type="entry name" value="THREONINE--TRNA LIGASE, CHLOROPLASTIC_MITOCHONDRIAL 2"/>
    <property type="match status" value="1"/>
</dbReference>
<dbReference type="GO" id="GO:0005737">
    <property type="term" value="C:cytoplasm"/>
    <property type="evidence" value="ECO:0007669"/>
    <property type="project" value="UniProtKB-SubCell"/>
</dbReference>
<evidence type="ECO:0000256" key="11">
    <source>
        <dbReference type="ARBA" id="ARBA00023146"/>
    </source>
</evidence>
<keyword evidence="10 13" id="KW-0648">Protein biosynthesis</keyword>
<feature type="domain" description="TGS" evidence="15">
    <location>
        <begin position="1"/>
        <end position="60"/>
    </location>
</feature>
<reference evidence="16" key="1">
    <citation type="journal article" date="2014" name="Gene">
        <title>Genome-guided analysis of transformation efficiency and carbon dioxide assimilation by Moorella thermoacetica Y72.</title>
        <authorList>
            <person name="Tsukahara K."/>
            <person name="Kita A."/>
            <person name="Nakashimada Y."/>
            <person name="Hoshino T."/>
            <person name="Murakami K."/>
        </authorList>
    </citation>
    <scope>NUCLEOTIDE SEQUENCE [LARGE SCALE GENOMIC DNA]</scope>
    <source>
        <strain evidence="16">Y72</strain>
    </source>
</reference>
<dbReference type="GO" id="GO:0016740">
    <property type="term" value="F:transferase activity"/>
    <property type="evidence" value="ECO:0007669"/>
    <property type="project" value="UniProtKB-ARBA"/>
</dbReference>
<dbReference type="CDD" id="cd00771">
    <property type="entry name" value="ThrRS_core"/>
    <property type="match status" value="1"/>
</dbReference>
<feature type="binding site" evidence="13">
    <location>
        <position position="508"/>
    </location>
    <ligand>
        <name>Zn(2+)</name>
        <dbReference type="ChEBI" id="CHEBI:29105"/>
        <note>catalytic</note>
    </ligand>
</feature>
<dbReference type="Gene3D" id="3.40.50.800">
    <property type="entry name" value="Anticodon-binding domain"/>
    <property type="match status" value="1"/>
</dbReference>
<keyword evidence="7 13" id="KW-0862">Zinc</keyword>
<dbReference type="InterPro" id="IPR012676">
    <property type="entry name" value="TGS-like"/>
</dbReference>
<dbReference type="GO" id="GO:0004829">
    <property type="term" value="F:threonine-tRNA ligase activity"/>
    <property type="evidence" value="ECO:0007669"/>
    <property type="project" value="UniProtKB-UniRule"/>
</dbReference>
<evidence type="ECO:0000256" key="6">
    <source>
        <dbReference type="ARBA" id="ARBA00022741"/>
    </source>
</evidence>
<evidence type="ECO:0000256" key="10">
    <source>
        <dbReference type="ARBA" id="ARBA00022917"/>
    </source>
</evidence>
<keyword evidence="9 13" id="KW-0694">RNA-binding</keyword>
<dbReference type="FunFam" id="3.30.54.20:FF:000002">
    <property type="entry name" value="Threonine--tRNA ligase"/>
    <property type="match status" value="1"/>
</dbReference>
<comment type="catalytic activity">
    <reaction evidence="12 13">
        <text>tRNA(Thr) + L-threonine + ATP = L-threonyl-tRNA(Thr) + AMP + diphosphate + H(+)</text>
        <dbReference type="Rhea" id="RHEA:24624"/>
        <dbReference type="Rhea" id="RHEA-COMP:9670"/>
        <dbReference type="Rhea" id="RHEA-COMP:9704"/>
        <dbReference type="ChEBI" id="CHEBI:15378"/>
        <dbReference type="ChEBI" id="CHEBI:30616"/>
        <dbReference type="ChEBI" id="CHEBI:33019"/>
        <dbReference type="ChEBI" id="CHEBI:57926"/>
        <dbReference type="ChEBI" id="CHEBI:78442"/>
        <dbReference type="ChEBI" id="CHEBI:78534"/>
        <dbReference type="ChEBI" id="CHEBI:456215"/>
        <dbReference type="EC" id="6.1.1.3"/>
    </reaction>
</comment>
<dbReference type="NCBIfam" id="TIGR00418">
    <property type="entry name" value="thrS"/>
    <property type="match status" value="1"/>
</dbReference>
<dbReference type="SUPFAM" id="SSF81271">
    <property type="entry name" value="TGS-like"/>
    <property type="match status" value="1"/>
</dbReference>
<dbReference type="Pfam" id="PF03129">
    <property type="entry name" value="HGTP_anticodon"/>
    <property type="match status" value="1"/>
</dbReference>
<keyword evidence="4 13" id="KW-0436">Ligase</keyword>
<dbReference type="Gene3D" id="3.30.930.10">
    <property type="entry name" value="Bira Bifunctional Protein, Domain 2"/>
    <property type="match status" value="1"/>
</dbReference>
<dbReference type="InterPro" id="IPR036621">
    <property type="entry name" value="Anticodon-bd_dom_sf"/>
</dbReference>
<evidence type="ECO:0000256" key="2">
    <source>
        <dbReference type="ARBA" id="ARBA00022490"/>
    </source>
</evidence>
<dbReference type="PROSITE" id="PS51880">
    <property type="entry name" value="TGS"/>
    <property type="match status" value="1"/>
</dbReference>
<sequence length="633" mass="72403">MRITLPDGTVKEYAPGTTALQVTRDISPRLAREALAARVNGEVWDLTRPLPEECQLELLTFADEGGRLTYRHTAAHVLAQAVKHLFPGTELGIGPAITDGFYYDFDSEHKFTPEDLTALEAEMQRIIKADLPLERREVSREEALELFRRLGEPYKVELINDLPEGVPISTYRQGDFIDLCAGPHLPSTGYLKAVKLTSLAGAYWRGSERNPMLQRIYGTAFPKAKDLEEYLHRLEEARKRDHRRLGAQLGIFSLHEEGPGFPFFHHKGMIIRNELEQFWREEHRRAGYLEIRTPVILSRTLWEQSGHWDHYRENMYFTKIDGADYAIKPMNCPGAILVYKTEQHSYRDLPLRLAELGLVHRHEKSGVLHGLMRVRAFTQDDSHIFMLPSQIASEIQGVIDLVDRFYNLFGFKYHVELSTRPDNAMGSEEIWETATSALRQALEAKGMPYAVNEGDGAFYGPKIDFHLEDSLGRTWQCGTIQLDFLMPEKFDLTYIGEDGQKHRPVMIHRVVFGSIERFIGILIEHYGGSFPVWLAPVQVRVLPITDRHNDYAFKVRAELIRAGIRAEVNDRNDKIGYKIRAAQMEHIPYMLVVGDKEAAEGTVAVRERQAGDTGRVPLAEFIARVTREISRRE</sequence>
<dbReference type="Gene3D" id="3.30.980.10">
    <property type="entry name" value="Threonyl-trna Synthetase, Chain A, domain 2"/>
    <property type="match status" value="1"/>
</dbReference>
<comment type="caution">
    <text evidence="13">Lacks conserved residue(s) required for the propagation of feature annotation.</text>
</comment>
<gene>
    <name evidence="13" type="primary">thrS</name>
    <name evidence="16" type="ORF">MTY_0228</name>
</gene>
<dbReference type="InterPro" id="IPR045864">
    <property type="entry name" value="aa-tRNA-synth_II/BPL/LPL"/>
</dbReference>
<dbReference type="Pfam" id="PF07973">
    <property type="entry name" value="tRNA_SAD"/>
    <property type="match status" value="1"/>
</dbReference>
<dbReference type="GO" id="GO:0140096">
    <property type="term" value="F:catalytic activity, acting on a protein"/>
    <property type="evidence" value="ECO:0007669"/>
    <property type="project" value="UniProtKB-ARBA"/>
</dbReference>
<keyword evidence="2 13" id="KW-0963">Cytoplasm</keyword>
<dbReference type="InterPro" id="IPR012947">
    <property type="entry name" value="tRNA_SAD"/>
</dbReference>
<dbReference type="FunFam" id="3.10.20.30:FF:000005">
    <property type="entry name" value="Threonine--tRNA ligase"/>
    <property type="match status" value="1"/>
</dbReference>
<dbReference type="EC" id="6.1.1.3" evidence="13"/>
<dbReference type="HAMAP" id="MF_00184">
    <property type="entry name" value="Thr_tRNA_synth"/>
    <property type="match status" value="1"/>
</dbReference>
<feature type="binding site" evidence="13">
    <location>
        <position position="383"/>
    </location>
    <ligand>
        <name>Zn(2+)</name>
        <dbReference type="ChEBI" id="CHEBI:29105"/>
        <note>catalytic</note>
    </ligand>
</feature>
<dbReference type="GO" id="GO:0005524">
    <property type="term" value="F:ATP binding"/>
    <property type="evidence" value="ECO:0007669"/>
    <property type="project" value="UniProtKB-UniRule"/>
</dbReference>
<dbReference type="SUPFAM" id="SSF55186">
    <property type="entry name" value="ThrRS/AlaRS common domain"/>
    <property type="match status" value="1"/>
</dbReference>
<evidence type="ECO:0000256" key="3">
    <source>
        <dbReference type="ARBA" id="ARBA00022555"/>
    </source>
</evidence>
<dbReference type="AlphaFoldDB" id="A0A0S6U9G1"/>
<evidence type="ECO:0000256" key="8">
    <source>
        <dbReference type="ARBA" id="ARBA00022840"/>
    </source>
</evidence>
<dbReference type="InterPro" id="IPR012675">
    <property type="entry name" value="Beta-grasp_dom_sf"/>
</dbReference>
<evidence type="ECO:0000313" key="16">
    <source>
        <dbReference type="EMBL" id="GAF24900.1"/>
    </source>
</evidence>
<keyword evidence="5 13" id="KW-0479">Metal-binding</keyword>
<dbReference type="FunFam" id="3.30.980.10:FF:000005">
    <property type="entry name" value="Threonyl-tRNA synthetase, mitochondrial"/>
    <property type="match status" value="1"/>
</dbReference>
<dbReference type="GO" id="GO:0046872">
    <property type="term" value="F:metal ion binding"/>
    <property type="evidence" value="ECO:0007669"/>
    <property type="project" value="UniProtKB-KW"/>
</dbReference>
<dbReference type="GO" id="GO:0006435">
    <property type="term" value="P:threonyl-tRNA aminoacylation"/>
    <property type="evidence" value="ECO:0007669"/>
    <property type="project" value="UniProtKB-UniRule"/>
</dbReference>
<dbReference type="Gene3D" id="3.10.20.30">
    <property type="match status" value="1"/>
</dbReference>
<dbReference type="InterPro" id="IPR018163">
    <property type="entry name" value="Thr/Ala-tRNA-synth_IIc_edit"/>
</dbReference>
<protein>
    <recommendedName>
        <fullName evidence="13">Threonine--tRNA ligase</fullName>
        <ecNumber evidence="13">6.1.1.3</ecNumber>
    </recommendedName>
    <alternativeName>
        <fullName evidence="13">Threonyl-tRNA synthetase</fullName>
        <shortName evidence="13">ThrRS</shortName>
    </alternativeName>
</protein>
<comment type="similarity">
    <text evidence="1 13">Belongs to the class-II aminoacyl-tRNA synthetase family.</text>
</comment>
<dbReference type="SMART" id="SM00863">
    <property type="entry name" value="tRNA_SAD"/>
    <property type="match status" value="1"/>
</dbReference>
<dbReference type="PRINTS" id="PR01047">
    <property type="entry name" value="TRNASYNTHTHR"/>
</dbReference>
<dbReference type="InterPro" id="IPR002314">
    <property type="entry name" value="aa-tRNA-synt_IIb"/>
</dbReference>
<dbReference type="Pfam" id="PF02824">
    <property type="entry name" value="TGS"/>
    <property type="match status" value="1"/>
</dbReference>
<organism evidence="16">
    <name type="scientific">Moorella thermoacetica Y72</name>
    <dbReference type="NCBI Taxonomy" id="1325331"/>
    <lineage>
        <taxon>Bacteria</taxon>
        <taxon>Bacillati</taxon>
        <taxon>Bacillota</taxon>
        <taxon>Clostridia</taxon>
        <taxon>Neomoorellales</taxon>
        <taxon>Neomoorellaceae</taxon>
        <taxon>Neomoorella</taxon>
    </lineage>
</organism>
<comment type="subcellular location">
    <subcellularLocation>
        <location evidence="13">Cytoplasm</location>
    </subcellularLocation>
</comment>
<dbReference type="GO" id="GO:0000049">
    <property type="term" value="F:tRNA binding"/>
    <property type="evidence" value="ECO:0007669"/>
    <property type="project" value="UniProtKB-KW"/>
</dbReference>
<keyword evidence="8 13" id="KW-0067">ATP-binding</keyword>
<feature type="binding site" evidence="13">
    <location>
        <position position="332"/>
    </location>
    <ligand>
        <name>Zn(2+)</name>
        <dbReference type="ChEBI" id="CHEBI:29105"/>
        <note>catalytic</note>
    </ligand>
</feature>
<evidence type="ECO:0000256" key="5">
    <source>
        <dbReference type="ARBA" id="ARBA00022723"/>
    </source>
</evidence>
<dbReference type="EMBL" id="DF238840">
    <property type="protein sequence ID" value="GAF24900.1"/>
    <property type="molecule type" value="Genomic_DNA"/>
</dbReference>
<dbReference type="PANTHER" id="PTHR11451">
    <property type="entry name" value="THREONINE-TRNA LIGASE"/>
    <property type="match status" value="1"/>
</dbReference>
<comment type="cofactor">
    <cofactor evidence="13">
        <name>Zn(2+)</name>
        <dbReference type="ChEBI" id="CHEBI:29105"/>
    </cofactor>
    <text evidence="13">Binds 1 zinc ion per subunit.</text>
</comment>
<dbReference type="SUPFAM" id="SSF52954">
    <property type="entry name" value="Class II aaRS ABD-related"/>
    <property type="match status" value="1"/>
</dbReference>
<dbReference type="InterPro" id="IPR004095">
    <property type="entry name" value="TGS"/>
</dbReference>
<evidence type="ECO:0000256" key="9">
    <source>
        <dbReference type="ARBA" id="ARBA00022884"/>
    </source>
</evidence>
<dbReference type="InterPro" id="IPR047246">
    <property type="entry name" value="ThrRS_anticodon"/>
</dbReference>
<dbReference type="FunFam" id="3.30.930.10:FF:000002">
    <property type="entry name" value="Threonine--tRNA ligase"/>
    <property type="match status" value="1"/>
</dbReference>
<dbReference type="InterPro" id="IPR006195">
    <property type="entry name" value="aa-tRNA-synth_II"/>
</dbReference>
<evidence type="ECO:0000256" key="7">
    <source>
        <dbReference type="ARBA" id="ARBA00022833"/>
    </source>
</evidence>
<evidence type="ECO:0000259" key="15">
    <source>
        <dbReference type="PROSITE" id="PS51880"/>
    </source>
</evidence>
<dbReference type="Proteomes" id="UP000063718">
    <property type="component" value="Unassembled WGS sequence"/>
</dbReference>
<keyword evidence="3 13" id="KW-0820">tRNA-binding</keyword>
<evidence type="ECO:0000256" key="1">
    <source>
        <dbReference type="ARBA" id="ARBA00008226"/>
    </source>
</evidence>
<evidence type="ECO:0000256" key="13">
    <source>
        <dbReference type="HAMAP-Rule" id="MF_00184"/>
    </source>
</evidence>
<dbReference type="InterPro" id="IPR004154">
    <property type="entry name" value="Anticodon-bd"/>
</dbReference>
<name>A0A0S6U9G1_NEOTH</name>
<dbReference type="SUPFAM" id="SSF55681">
    <property type="entry name" value="Class II aaRS and biotin synthetases"/>
    <property type="match status" value="1"/>
</dbReference>
<proteinExistence type="inferred from homology"/>
<dbReference type="CDD" id="cd00860">
    <property type="entry name" value="ThrRS_anticodon"/>
    <property type="match status" value="1"/>
</dbReference>